<comment type="caution">
    <text evidence="2">The sequence shown here is derived from an EMBL/GenBank/DDBJ whole genome shotgun (WGS) entry which is preliminary data.</text>
</comment>
<feature type="compositionally biased region" description="Basic and acidic residues" evidence="1">
    <location>
        <begin position="119"/>
        <end position="133"/>
    </location>
</feature>
<evidence type="ECO:0000313" key="2">
    <source>
        <dbReference type="EMBL" id="KAJ8875206.1"/>
    </source>
</evidence>
<dbReference type="EMBL" id="JARBHB010000009">
    <property type="protein sequence ID" value="KAJ8875206.1"/>
    <property type="molecule type" value="Genomic_DNA"/>
</dbReference>
<accession>A0ABQ9GT42</accession>
<protein>
    <submittedName>
        <fullName evidence="2">Uncharacterized protein</fullName>
    </submittedName>
</protein>
<organism evidence="2 3">
    <name type="scientific">Dryococelus australis</name>
    <dbReference type="NCBI Taxonomy" id="614101"/>
    <lineage>
        <taxon>Eukaryota</taxon>
        <taxon>Metazoa</taxon>
        <taxon>Ecdysozoa</taxon>
        <taxon>Arthropoda</taxon>
        <taxon>Hexapoda</taxon>
        <taxon>Insecta</taxon>
        <taxon>Pterygota</taxon>
        <taxon>Neoptera</taxon>
        <taxon>Polyneoptera</taxon>
        <taxon>Phasmatodea</taxon>
        <taxon>Verophasmatodea</taxon>
        <taxon>Anareolatae</taxon>
        <taxon>Phasmatidae</taxon>
        <taxon>Eurycanthinae</taxon>
        <taxon>Dryococelus</taxon>
    </lineage>
</organism>
<dbReference type="Proteomes" id="UP001159363">
    <property type="component" value="Chromosome 8"/>
</dbReference>
<sequence length="1181" mass="132681">MLSCHAEILPGRKIDGRRIVVSRFQLTDEKTDGWSKTRSHYCFLLITGSQLNGACLKNCRPIITDTVDVKHVHTEVDFAIGSQFVRHALDDSKPLADWKGTRSRGSMRVIEVNVERRLNEREGNTGDPREDPAGTRYTPGMIPTCENPVSQPGIEPGSPWREASGQSAQPPWPRRMLVLACSAQFLESTSRNIAPCMSPSPVRTIAAQHMSMGKVSVFVRTCTVDSETLLRPRENLFFPFYSKREYDIPRSMFSNESQYGAASERICWGNGRSLRKPADRRHRPIRFPTYEYPGVTRWGIESVSPWWERVKKKDERKIITLPLHPFHERKRGGERRDEDPSSVYLPKQERGCKTRRTARKQKRNKNLSYGDRVFCLLLSNIYTLHSFPDPMPRLFGFQFRAASIVPPFSFTLHCTDARSPHTSLRLVTLAAILHSAGSSSLRWLHTPGAQGRTILQTLNCWLGGPSRLVRCKRFRTSEVSLTERKSPERQNLAHAAARICKSPRTSRITALSLAHLAERLDSPPLTKVNRVRSPAGSLPDFRKWESCQTMSLVGGFPRGSPVSPAIAFQCCSVICFSLIDSQDLDVKSLSNVFACSLTECMIDFKIVLFTSPLLFALKVVSPRNWPSNGLQIRVQKNKARLAQSSPSTVTADNQSTVDIGKFVHKTVRSRLQELVKYLDFLTDAWQEAAVALVVMALASPHGDPGSILVTFTSRTSESCWTMPLADGFSRGNPVFPRLRISTLLRPRVSFHVMSGDDGHLWVQAQKPVIRSAVQMGGFKHQPPSFLQASGISGYRERNSILARWESGGIQRPLRYEWMGASRHRVNKSTESAKPTRQLDNQVNRKSLGAPSIHSNTMHFLELLSGANQIMDLVCTVQRHDGNTARLTRGSDEALGVCVSVARFAPSLLDLGRHCPGKRDVRIGASIRTCTLPTMISPILQHIRLERVSYIRVKMLRSEVKRFGRLLTSRSWESMRVEVSSMEQRRNERAGETEDLRENLLANGIVQHDSHRRKSGNSVNCWRKAFDGGPVTTAISKYEVDEISCDYTVDGGEHIAQERVDGPDRLAWSPENEHHQKERHCIHSEAKCPVFFSVILNPCYCSSLWLVHYYGQTESLQFTGCHNETSALGVWSNAGMKGRGNGRSRENPPTNGIVRHDSHMRKPGVTRPGIEPGSSWCGMRAG</sequence>
<name>A0ABQ9GT42_9NEOP</name>
<evidence type="ECO:0000256" key="1">
    <source>
        <dbReference type="SAM" id="MobiDB-lite"/>
    </source>
</evidence>
<feature type="region of interest" description="Disordered" evidence="1">
    <location>
        <begin position="119"/>
        <end position="168"/>
    </location>
</feature>
<reference evidence="2 3" key="1">
    <citation type="submission" date="2023-02" db="EMBL/GenBank/DDBJ databases">
        <title>LHISI_Scaffold_Assembly.</title>
        <authorList>
            <person name="Stuart O.P."/>
            <person name="Cleave R."/>
            <person name="Magrath M.J.L."/>
            <person name="Mikheyev A.S."/>
        </authorList>
    </citation>
    <scope>NUCLEOTIDE SEQUENCE [LARGE SCALE GENOMIC DNA]</scope>
    <source>
        <strain evidence="2">Daus_M_001</strain>
        <tissue evidence="2">Leg muscle</tissue>
    </source>
</reference>
<gene>
    <name evidence="2" type="ORF">PR048_023101</name>
</gene>
<evidence type="ECO:0000313" key="3">
    <source>
        <dbReference type="Proteomes" id="UP001159363"/>
    </source>
</evidence>
<feature type="region of interest" description="Disordered" evidence="1">
    <location>
        <begin position="1136"/>
        <end position="1181"/>
    </location>
</feature>
<feature type="region of interest" description="Disordered" evidence="1">
    <location>
        <begin position="329"/>
        <end position="351"/>
    </location>
</feature>
<keyword evidence="3" id="KW-1185">Reference proteome</keyword>
<proteinExistence type="predicted"/>